<protein>
    <recommendedName>
        <fullName evidence="6">Dihydrolipoamide acetyltransferase component of pyruvate dehydrogenase complex</fullName>
        <ecNumber evidence="6">2.3.1.-</ecNumber>
    </recommendedName>
</protein>
<dbReference type="InterPro" id="IPR001078">
    <property type="entry name" value="2-oxoacid_DH_actylTfrase"/>
</dbReference>
<gene>
    <name evidence="10" type="ORF">GCM10011333_31020</name>
</gene>
<evidence type="ECO:0000256" key="1">
    <source>
        <dbReference type="ARBA" id="ARBA00001938"/>
    </source>
</evidence>
<comment type="cofactor">
    <cofactor evidence="1 6">
        <name>(R)-lipoate</name>
        <dbReference type="ChEBI" id="CHEBI:83088"/>
    </cofactor>
</comment>
<dbReference type="RefSeq" id="WP_188551815.1">
    <property type="nucleotide sequence ID" value="NZ_BMFY01000017.1"/>
</dbReference>
<dbReference type="SUPFAM" id="SSF51230">
    <property type="entry name" value="Single hybrid motif"/>
    <property type="match status" value="1"/>
</dbReference>
<dbReference type="SUPFAM" id="SSF52777">
    <property type="entry name" value="CoA-dependent acyltransferases"/>
    <property type="match status" value="1"/>
</dbReference>
<feature type="region of interest" description="Disordered" evidence="7">
    <location>
        <begin position="247"/>
        <end position="272"/>
    </location>
</feature>
<dbReference type="InterPro" id="IPR023213">
    <property type="entry name" value="CAT-like_dom_sf"/>
</dbReference>
<dbReference type="InterPro" id="IPR000089">
    <property type="entry name" value="Biotin_lipoyl"/>
</dbReference>
<reference evidence="10" key="1">
    <citation type="journal article" date="2014" name="Int. J. Syst. Evol. Microbiol.">
        <title>Complete genome sequence of Corynebacterium casei LMG S-19264T (=DSM 44701T), isolated from a smear-ripened cheese.</title>
        <authorList>
            <consortium name="US DOE Joint Genome Institute (JGI-PGF)"/>
            <person name="Walter F."/>
            <person name="Albersmeier A."/>
            <person name="Kalinowski J."/>
            <person name="Ruckert C."/>
        </authorList>
    </citation>
    <scope>NUCLEOTIDE SEQUENCE</scope>
    <source>
        <strain evidence="10">CGMCC 1.12785</strain>
    </source>
</reference>
<feature type="compositionally biased region" description="Low complexity" evidence="7">
    <location>
        <begin position="177"/>
        <end position="187"/>
    </location>
</feature>
<dbReference type="InterPro" id="IPR050743">
    <property type="entry name" value="2-oxoacid_DH_E2_comp"/>
</dbReference>
<feature type="compositionally biased region" description="Low complexity" evidence="7">
    <location>
        <begin position="137"/>
        <end position="170"/>
    </location>
</feature>
<evidence type="ECO:0000259" key="8">
    <source>
        <dbReference type="PROSITE" id="PS50968"/>
    </source>
</evidence>
<evidence type="ECO:0000256" key="2">
    <source>
        <dbReference type="ARBA" id="ARBA00007317"/>
    </source>
</evidence>
<dbReference type="PANTHER" id="PTHR43178">
    <property type="entry name" value="DIHYDROLIPOAMIDE ACETYLTRANSFERASE COMPONENT OF PYRUVATE DEHYDROGENASE COMPLEX"/>
    <property type="match status" value="1"/>
</dbReference>
<evidence type="ECO:0000256" key="4">
    <source>
        <dbReference type="ARBA" id="ARBA00022823"/>
    </source>
</evidence>
<feature type="domain" description="Lipoyl-binding" evidence="8">
    <location>
        <begin position="2"/>
        <end position="77"/>
    </location>
</feature>
<keyword evidence="10" id="KW-0670">Pyruvate</keyword>
<sequence>MTDVFTLPDVGEGLTEAEIVSWKVQTGDTVTVNQVLVEIETAKSLVELPSPQAGTIGALLVQEGQTVEVGTPIVRFGGTGGADDAPAAASGAGGQAGADAAAPAGGTAEEPDDAGGATLVGYGDRGGSGSRRRARRAPAAGSSAPAGQTTGVPADTTTATPAATSGAAPASAPPATPAGSPAAESGPVLASPGRPLAKPPVRKLAKDHGVDLARVPATGSRGEVTREDLLAYLDGAGGGGQAGAVAGSGPVAASSATAGTGQPERREERVPVKGVRKATAQAMVTSAFTAPHVTEFLEVDVTGTMDLVRHLKATGLLGEDVRVSPLLIAARAVCWAVRRNPMINATYADDAITIKHYVNLGIAAATPRGLLVPNIKDADRLDLAGLARELGQLIGQAREGKTPPSAQQGGTITITNVGVFGVDSGTPILNPGEAAILAFGQIRKKPWVVDDQIVPREVCQLAVSADHRVVDGETISKFLADVGAAMENPAVML</sequence>
<keyword evidence="3 6" id="KW-0808">Transferase</keyword>
<name>A0A8J2U0K4_9MICO</name>
<dbReference type="PANTHER" id="PTHR43178:SF5">
    <property type="entry name" value="LIPOAMIDE ACYLTRANSFERASE COMPONENT OF BRANCHED-CHAIN ALPHA-KETO ACID DEHYDROGENASE COMPLEX, MITOCHONDRIAL"/>
    <property type="match status" value="1"/>
</dbReference>
<dbReference type="Pfam" id="PF00364">
    <property type="entry name" value="Biotin_lipoyl"/>
    <property type="match status" value="1"/>
</dbReference>
<dbReference type="PROSITE" id="PS51826">
    <property type="entry name" value="PSBD"/>
    <property type="match status" value="1"/>
</dbReference>
<dbReference type="EC" id="2.3.1.-" evidence="6"/>
<dbReference type="InterPro" id="IPR011053">
    <property type="entry name" value="Single_hybrid_motif"/>
</dbReference>
<evidence type="ECO:0000313" key="11">
    <source>
        <dbReference type="Proteomes" id="UP000616114"/>
    </source>
</evidence>
<evidence type="ECO:0000256" key="6">
    <source>
        <dbReference type="RuleBase" id="RU003423"/>
    </source>
</evidence>
<dbReference type="Gene3D" id="4.10.320.10">
    <property type="entry name" value="E3-binding domain"/>
    <property type="match status" value="1"/>
</dbReference>
<dbReference type="GO" id="GO:0031405">
    <property type="term" value="F:lipoic acid binding"/>
    <property type="evidence" value="ECO:0007669"/>
    <property type="project" value="TreeGrafter"/>
</dbReference>
<dbReference type="CDD" id="cd06849">
    <property type="entry name" value="lipoyl_domain"/>
    <property type="match status" value="1"/>
</dbReference>
<keyword evidence="4 6" id="KW-0450">Lipoyl</keyword>
<keyword evidence="5 6" id="KW-0012">Acyltransferase</keyword>
<dbReference type="GO" id="GO:0005737">
    <property type="term" value="C:cytoplasm"/>
    <property type="evidence" value="ECO:0007669"/>
    <property type="project" value="TreeGrafter"/>
</dbReference>
<evidence type="ECO:0000256" key="3">
    <source>
        <dbReference type="ARBA" id="ARBA00022679"/>
    </source>
</evidence>
<dbReference type="InterPro" id="IPR004167">
    <property type="entry name" value="PSBD"/>
</dbReference>
<dbReference type="Pfam" id="PF00198">
    <property type="entry name" value="2-oxoacid_dh"/>
    <property type="match status" value="1"/>
</dbReference>
<dbReference type="Gene3D" id="3.30.559.10">
    <property type="entry name" value="Chloramphenicol acetyltransferase-like domain"/>
    <property type="match status" value="1"/>
</dbReference>
<dbReference type="FunFam" id="3.30.559.10:FF:000007">
    <property type="entry name" value="Dihydrolipoamide acetyltransferase component of pyruvate dehydrogenase complex"/>
    <property type="match status" value="1"/>
</dbReference>
<dbReference type="InterPro" id="IPR036625">
    <property type="entry name" value="E3-bd_dom_sf"/>
</dbReference>
<evidence type="ECO:0000313" key="10">
    <source>
        <dbReference type="EMBL" id="GGA25863.1"/>
    </source>
</evidence>
<feature type="domain" description="Peripheral subunit-binding (PSBD)" evidence="9">
    <location>
        <begin position="196"/>
        <end position="233"/>
    </location>
</feature>
<dbReference type="EMBL" id="BMFY01000017">
    <property type="protein sequence ID" value="GGA25863.1"/>
    <property type="molecule type" value="Genomic_DNA"/>
</dbReference>
<evidence type="ECO:0000256" key="5">
    <source>
        <dbReference type="ARBA" id="ARBA00023315"/>
    </source>
</evidence>
<dbReference type="Proteomes" id="UP000616114">
    <property type="component" value="Unassembled WGS sequence"/>
</dbReference>
<reference evidence="10" key="2">
    <citation type="submission" date="2020-09" db="EMBL/GenBank/DDBJ databases">
        <authorList>
            <person name="Sun Q."/>
            <person name="Zhou Y."/>
        </authorList>
    </citation>
    <scope>NUCLEOTIDE SEQUENCE</scope>
    <source>
        <strain evidence="10">CGMCC 1.12785</strain>
    </source>
</reference>
<dbReference type="GO" id="GO:0016407">
    <property type="term" value="F:acetyltransferase activity"/>
    <property type="evidence" value="ECO:0007669"/>
    <property type="project" value="TreeGrafter"/>
</dbReference>
<keyword evidence="11" id="KW-1185">Reference proteome</keyword>
<proteinExistence type="inferred from homology"/>
<dbReference type="SUPFAM" id="SSF47005">
    <property type="entry name" value="Peripheral subunit-binding domain of 2-oxo acid dehydrogenase complex"/>
    <property type="match status" value="1"/>
</dbReference>
<organism evidence="10 11">
    <name type="scientific">Sediminivirga luteola</name>
    <dbReference type="NCBI Taxonomy" id="1774748"/>
    <lineage>
        <taxon>Bacteria</taxon>
        <taxon>Bacillati</taxon>
        <taxon>Actinomycetota</taxon>
        <taxon>Actinomycetes</taxon>
        <taxon>Micrococcales</taxon>
        <taxon>Brevibacteriaceae</taxon>
        <taxon>Sediminivirga</taxon>
    </lineage>
</organism>
<evidence type="ECO:0000259" key="9">
    <source>
        <dbReference type="PROSITE" id="PS51826"/>
    </source>
</evidence>
<comment type="caution">
    <text evidence="10">The sequence shown here is derived from an EMBL/GenBank/DDBJ whole genome shotgun (WGS) entry which is preliminary data.</text>
</comment>
<comment type="similarity">
    <text evidence="2 6">Belongs to the 2-oxoacid dehydrogenase family.</text>
</comment>
<feature type="compositionally biased region" description="Low complexity" evidence="7">
    <location>
        <begin position="97"/>
        <end position="108"/>
    </location>
</feature>
<dbReference type="AlphaFoldDB" id="A0A8J2U0K4"/>
<accession>A0A8J2U0K4</accession>
<dbReference type="PROSITE" id="PS50968">
    <property type="entry name" value="BIOTINYL_LIPOYL"/>
    <property type="match status" value="1"/>
</dbReference>
<dbReference type="Gene3D" id="2.40.50.100">
    <property type="match status" value="1"/>
</dbReference>
<feature type="region of interest" description="Disordered" evidence="7">
    <location>
        <begin position="78"/>
        <end position="207"/>
    </location>
</feature>
<dbReference type="Pfam" id="PF02817">
    <property type="entry name" value="E3_binding"/>
    <property type="match status" value="1"/>
</dbReference>
<evidence type="ECO:0000256" key="7">
    <source>
        <dbReference type="SAM" id="MobiDB-lite"/>
    </source>
</evidence>
<feature type="compositionally biased region" description="Low complexity" evidence="7">
    <location>
        <begin position="247"/>
        <end position="262"/>
    </location>
</feature>